<organism evidence="3 4">
    <name type="scientific">Venturia effusa</name>
    <dbReference type="NCBI Taxonomy" id="50376"/>
    <lineage>
        <taxon>Eukaryota</taxon>
        <taxon>Fungi</taxon>
        <taxon>Dikarya</taxon>
        <taxon>Ascomycota</taxon>
        <taxon>Pezizomycotina</taxon>
        <taxon>Dothideomycetes</taxon>
        <taxon>Pleosporomycetidae</taxon>
        <taxon>Venturiales</taxon>
        <taxon>Venturiaceae</taxon>
        <taxon>Venturia</taxon>
    </lineage>
</organism>
<dbReference type="EMBL" id="CP042192">
    <property type="protein sequence ID" value="QDS72852.1"/>
    <property type="molecule type" value="Genomic_DNA"/>
</dbReference>
<protein>
    <submittedName>
        <fullName evidence="3">Uncharacterized protein</fullName>
    </submittedName>
</protein>
<proteinExistence type="predicted"/>
<evidence type="ECO:0000256" key="2">
    <source>
        <dbReference type="SAM" id="SignalP"/>
    </source>
</evidence>
<feature type="chain" id="PRO_5022195789" evidence="2">
    <location>
        <begin position="16"/>
        <end position="93"/>
    </location>
</feature>
<feature type="region of interest" description="Disordered" evidence="1">
    <location>
        <begin position="58"/>
        <end position="93"/>
    </location>
</feature>
<evidence type="ECO:0000313" key="3">
    <source>
        <dbReference type="EMBL" id="QDS72852.1"/>
    </source>
</evidence>
<evidence type="ECO:0000256" key="1">
    <source>
        <dbReference type="SAM" id="MobiDB-lite"/>
    </source>
</evidence>
<dbReference type="OrthoDB" id="3738583at2759"/>
<keyword evidence="4" id="KW-1185">Reference proteome</keyword>
<accession>A0A517LB45</accession>
<gene>
    <name evidence="3" type="ORF">FKW77_007211</name>
</gene>
<evidence type="ECO:0000313" key="4">
    <source>
        <dbReference type="Proteomes" id="UP000316270"/>
    </source>
</evidence>
<keyword evidence="2" id="KW-0732">Signal</keyword>
<feature type="signal peptide" evidence="2">
    <location>
        <begin position="1"/>
        <end position="15"/>
    </location>
</feature>
<dbReference type="Proteomes" id="UP000316270">
    <property type="component" value="Chromosome 8"/>
</dbReference>
<dbReference type="AlphaFoldDB" id="A0A517LB45"/>
<dbReference type="STRING" id="50376.A0A517LB45"/>
<sequence>MHFPLIISLAALTLAFPNAEPLANPFALNTRSIGDKCDHNGIKGTCEKKCQGGFQTVGDCPDGESQSSPPPLHCTLEAGNPLIPYKTPDPANL</sequence>
<name>A0A517LB45_9PEZI</name>
<reference evidence="3 4" key="1">
    <citation type="submission" date="2019-07" db="EMBL/GenBank/DDBJ databases">
        <title>Finished genome of Venturia effusa.</title>
        <authorList>
            <person name="Young C.A."/>
            <person name="Cox M.P."/>
            <person name="Ganley A.R.D."/>
            <person name="David W.J."/>
        </authorList>
    </citation>
    <scope>NUCLEOTIDE SEQUENCE [LARGE SCALE GENOMIC DNA]</scope>
    <source>
        <strain evidence="4">albino</strain>
    </source>
</reference>